<evidence type="ECO:0000313" key="4">
    <source>
        <dbReference type="EMBL" id="CUQ67299.1"/>
    </source>
</evidence>
<dbReference type="EMBL" id="LN885086">
    <property type="protein sequence ID" value="CUQ67299.1"/>
    <property type="molecule type" value="Genomic_DNA"/>
</dbReference>
<keyword evidence="1 4" id="KW-0489">Methyltransferase</keyword>
<keyword evidence="5" id="KW-1185">Reference proteome</keyword>
<evidence type="ECO:0000259" key="3">
    <source>
        <dbReference type="Pfam" id="PF00588"/>
    </source>
</evidence>
<gene>
    <name evidence="4" type="ORF">NITINOP_2327</name>
</gene>
<dbReference type="InterPro" id="IPR051259">
    <property type="entry name" value="rRNA_Methyltransferase"/>
</dbReference>
<organism evidence="4 5">
    <name type="scientific">Candidatus Nitrospira inopinata</name>
    <dbReference type="NCBI Taxonomy" id="1715989"/>
    <lineage>
        <taxon>Bacteria</taxon>
        <taxon>Pseudomonadati</taxon>
        <taxon>Nitrospirota</taxon>
        <taxon>Nitrospiria</taxon>
        <taxon>Nitrospirales</taxon>
        <taxon>Nitrospiraceae</taxon>
        <taxon>Nitrospira</taxon>
    </lineage>
</organism>
<sequence length="235" mass="25133">MEGAKSCEEAIRHRPQTVVSLILSPQYLHMEDDVGRTARVGLTVPQFVCSDATFATLSDVPAPQGIMAVICQPRWDETRVLEQPKLMGIFGDRLQDPANVGAIIRTAAALDLTGVWLSPDSADPFGPKAVRAASGAVLSLPVFREADIRDLARHRCSIYSALVPSPDTVSLRSLRAVPSRLMIAVGNEGEGLAQDIVRLSTVKFTIPLSKGVESLNVAATAAIAAFYLSTLQANI</sequence>
<dbReference type="InterPro" id="IPR029026">
    <property type="entry name" value="tRNA_m1G_MTases_N"/>
</dbReference>
<dbReference type="OrthoDB" id="9794400at2"/>
<dbReference type="KEGG" id="nio:NITINOP_2327"/>
<accession>A0A0S4KS79</accession>
<dbReference type="GO" id="GO:0003723">
    <property type="term" value="F:RNA binding"/>
    <property type="evidence" value="ECO:0007669"/>
    <property type="project" value="InterPro"/>
</dbReference>
<dbReference type="EC" id="2.1.1.-" evidence="4"/>
<dbReference type="InterPro" id="IPR029028">
    <property type="entry name" value="Alpha/beta_knot_MTases"/>
</dbReference>
<dbReference type="Pfam" id="PF00588">
    <property type="entry name" value="SpoU_methylase"/>
    <property type="match status" value="1"/>
</dbReference>
<dbReference type="AlphaFoldDB" id="A0A0S4KS79"/>
<evidence type="ECO:0000313" key="5">
    <source>
        <dbReference type="Proteomes" id="UP000066284"/>
    </source>
</evidence>
<protein>
    <submittedName>
        <fullName evidence="4">Putative 23S rRNA methyltransferase RlmB</fullName>
        <ecNumber evidence="4">2.1.1.-</ecNumber>
    </submittedName>
</protein>
<dbReference type="SUPFAM" id="SSF75217">
    <property type="entry name" value="alpha/beta knot"/>
    <property type="match status" value="1"/>
</dbReference>
<keyword evidence="2 4" id="KW-0808">Transferase</keyword>
<dbReference type="Proteomes" id="UP000066284">
    <property type="component" value="Chromosome 1"/>
</dbReference>
<dbReference type="PANTHER" id="PTHR43191">
    <property type="entry name" value="RRNA METHYLTRANSFERASE 3"/>
    <property type="match status" value="1"/>
</dbReference>
<feature type="domain" description="tRNA/rRNA methyltransferase SpoU type" evidence="3">
    <location>
        <begin position="91"/>
        <end position="225"/>
    </location>
</feature>
<proteinExistence type="predicted"/>
<dbReference type="GO" id="GO:0008173">
    <property type="term" value="F:RNA methyltransferase activity"/>
    <property type="evidence" value="ECO:0007669"/>
    <property type="project" value="InterPro"/>
</dbReference>
<dbReference type="GO" id="GO:0006396">
    <property type="term" value="P:RNA processing"/>
    <property type="evidence" value="ECO:0007669"/>
    <property type="project" value="InterPro"/>
</dbReference>
<dbReference type="CDD" id="cd18095">
    <property type="entry name" value="SpoU-like_rRNA-MTase"/>
    <property type="match status" value="1"/>
</dbReference>
<dbReference type="PANTHER" id="PTHR43191:SF2">
    <property type="entry name" value="RRNA METHYLTRANSFERASE 3, MITOCHONDRIAL"/>
    <property type="match status" value="1"/>
</dbReference>
<dbReference type="STRING" id="1715989.NITINOP_2327"/>
<reference evidence="5" key="1">
    <citation type="submission" date="2015-09" db="EMBL/GenBank/DDBJ databases">
        <authorList>
            <person name="Daims H."/>
        </authorList>
    </citation>
    <scope>NUCLEOTIDE SEQUENCE [LARGE SCALE GENOMIC DNA]</scope>
</reference>
<evidence type="ECO:0000256" key="2">
    <source>
        <dbReference type="ARBA" id="ARBA00022679"/>
    </source>
</evidence>
<dbReference type="GO" id="GO:0032259">
    <property type="term" value="P:methylation"/>
    <property type="evidence" value="ECO:0007669"/>
    <property type="project" value="UniProtKB-KW"/>
</dbReference>
<dbReference type="Gene3D" id="3.30.1330.30">
    <property type="match status" value="1"/>
</dbReference>
<name>A0A0S4KS79_9BACT</name>
<evidence type="ECO:0000256" key="1">
    <source>
        <dbReference type="ARBA" id="ARBA00022603"/>
    </source>
</evidence>
<dbReference type="InterPro" id="IPR001537">
    <property type="entry name" value="SpoU_MeTrfase"/>
</dbReference>
<dbReference type="Gene3D" id="3.40.1280.10">
    <property type="match status" value="1"/>
</dbReference>
<dbReference type="SUPFAM" id="SSF55315">
    <property type="entry name" value="L30e-like"/>
    <property type="match status" value="1"/>
</dbReference>
<dbReference type="InterPro" id="IPR029064">
    <property type="entry name" value="Ribosomal_eL30-like_sf"/>
</dbReference>